<dbReference type="RefSeq" id="WP_172310337.1">
    <property type="nucleotide sequence ID" value="NZ_WOEY01000042.1"/>
</dbReference>
<comment type="caution">
    <text evidence="4">The sequence shown here is derived from an EMBL/GenBank/DDBJ whole genome shotgun (WGS) entry which is preliminary data.</text>
</comment>
<protein>
    <submittedName>
        <fullName evidence="4">DUF2875 domain-containing protein</fullName>
    </submittedName>
</protein>
<feature type="transmembrane region" description="Helical" evidence="1">
    <location>
        <begin position="52"/>
        <end position="75"/>
    </location>
</feature>
<evidence type="ECO:0000259" key="3">
    <source>
        <dbReference type="Pfam" id="PF20995"/>
    </source>
</evidence>
<organism evidence="4 5">
    <name type="scientific">Paraburkholderia solitsugae</name>
    <dbReference type="NCBI Taxonomy" id="2675748"/>
    <lineage>
        <taxon>Bacteria</taxon>
        <taxon>Pseudomonadati</taxon>
        <taxon>Pseudomonadota</taxon>
        <taxon>Betaproteobacteria</taxon>
        <taxon>Burkholderiales</taxon>
        <taxon>Burkholderiaceae</taxon>
        <taxon>Paraburkholderia</taxon>
    </lineage>
</organism>
<dbReference type="EMBL" id="WOEY01000042">
    <property type="protein sequence ID" value="NPT41790.1"/>
    <property type="molecule type" value="Genomic_DNA"/>
</dbReference>
<dbReference type="Proteomes" id="UP000652198">
    <property type="component" value="Unassembled WGS sequence"/>
</dbReference>
<accession>A0ABX2BPR4</accession>
<evidence type="ECO:0000259" key="2">
    <source>
        <dbReference type="Pfam" id="PF11394"/>
    </source>
</evidence>
<name>A0ABX2BPR4_9BURK</name>
<feature type="domain" description="Type VI lipase adapter protein Tla3 C-terminal" evidence="3">
    <location>
        <begin position="396"/>
        <end position="528"/>
    </location>
</feature>
<reference evidence="4 5" key="1">
    <citation type="submission" date="2019-11" db="EMBL/GenBank/DDBJ databases">
        <title>Metabolism of dissolved organic matter in forest soils.</title>
        <authorList>
            <person name="Cyle K.T."/>
            <person name="Wilhelm R.C."/>
            <person name="Martinez C.E."/>
        </authorList>
    </citation>
    <scope>NUCLEOTIDE SEQUENCE [LARGE SCALE GENOMIC DNA]</scope>
    <source>
        <strain evidence="4 5">1N</strain>
    </source>
</reference>
<feature type="domain" description="Type VI lipase adapter protein Tla3 N-terminal" evidence="2">
    <location>
        <begin position="104"/>
        <end position="265"/>
    </location>
</feature>
<keyword evidence="5" id="KW-1185">Reference proteome</keyword>
<gene>
    <name evidence="4" type="ORF">GNZ12_10765</name>
</gene>
<keyword evidence="1" id="KW-0472">Membrane</keyword>
<evidence type="ECO:0000313" key="5">
    <source>
        <dbReference type="Proteomes" id="UP000652198"/>
    </source>
</evidence>
<evidence type="ECO:0000256" key="1">
    <source>
        <dbReference type="SAM" id="Phobius"/>
    </source>
</evidence>
<dbReference type="InterPro" id="IPR048303">
    <property type="entry name" value="Tla3_C"/>
</dbReference>
<proteinExistence type="predicted"/>
<keyword evidence="1" id="KW-1133">Transmembrane helix</keyword>
<dbReference type="Pfam" id="PF20995">
    <property type="entry name" value="Tla3_C"/>
    <property type="match status" value="1"/>
</dbReference>
<keyword evidence="1" id="KW-0812">Transmembrane</keyword>
<dbReference type="InterPro" id="IPR021531">
    <property type="entry name" value="Tla3_N"/>
</dbReference>
<evidence type="ECO:0000313" key="4">
    <source>
        <dbReference type="EMBL" id="NPT41790.1"/>
    </source>
</evidence>
<feature type="transmembrane region" description="Helical" evidence="1">
    <location>
        <begin position="12"/>
        <end position="32"/>
    </location>
</feature>
<sequence length="549" mass="59729">MNTSKLPHVRRYALVFFIATLSIVAYALFGRAPDNIDATAGMSTLHFVRNGILSAAVMTLTVFIAHLGVTAANAAQSTKTQLSASSVVGSSVDGESSSVDKITALQVRGLGITIDHLGQSEIWQHIQRKGDTHASIFSNAAADYPSDHDTRESLSALRIGSAFKSGAGEAVEYWPIPVVAVGPRKDPTNDSTAAFSIASARQKASLAFQLFLSQESVNDTGSATPLEDLFRFFDEHPDVPAAVIFSSDGMVVRNYLGKPGSGLTPDGPAVPKVLDSAVALLVARPDRVDRLIRPFVVKEPQSVDMRETQFDIVKMWNLYWDETEAFDTDYAKKLKEHGSLFPVGPHIMTTAWWQSKLPGLWAQTENKGPGDFRKNPWLPVRWTTWQLQEFDESPVLGYLGRPIRAPLKDQDNAWLKHADQATSIREGWEAAQQQGTQHAKPERIFFDTSANREWVIPLSQALNSGPESLSPTDLHDGYDVGYRIGDTGVSSALVEIGLALMAGYGDGKASAAVSVSDHGFAEISIVTPPTAAEKAKNALHRGDDPFNYR</sequence>
<dbReference type="Pfam" id="PF11394">
    <property type="entry name" value="Tla3_N"/>
    <property type="match status" value="1"/>
</dbReference>